<name>G4TNK0_SERID</name>
<organism evidence="2 3">
    <name type="scientific">Serendipita indica (strain DSM 11827)</name>
    <name type="common">Root endophyte fungus</name>
    <name type="synonym">Piriformospora indica</name>
    <dbReference type="NCBI Taxonomy" id="1109443"/>
    <lineage>
        <taxon>Eukaryota</taxon>
        <taxon>Fungi</taxon>
        <taxon>Dikarya</taxon>
        <taxon>Basidiomycota</taxon>
        <taxon>Agaricomycotina</taxon>
        <taxon>Agaricomycetes</taxon>
        <taxon>Sebacinales</taxon>
        <taxon>Serendipitaceae</taxon>
        <taxon>Serendipita</taxon>
    </lineage>
</organism>
<comment type="caution">
    <text evidence="2">The sequence shown here is derived from an EMBL/GenBank/DDBJ whole genome shotgun (WGS) entry which is preliminary data.</text>
</comment>
<evidence type="ECO:0000256" key="1">
    <source>
        <dbReference type="SAM" id="MobiDB-lite"/>
    </source>
</evidence>
<feature type="compositionally biased region" description="Acidic residues" evidence="1">
    <location>
        <begin position="1"/>
        <end position="10"/>
    </location>
</feature>
<evidence type="ECO:0000313" key="3">
    <source>
        <dbReference type="Proteomes" id="UP000007148"/>
    </source>
</evidence>
<dbReference type="HOGENOM" id="CLU_410550_0_0_1"/>
<protein>
    <recommendedName>
        <fullName evidence="4">F-box domain-containing protein</fullName>
    </recommendedName>
</protein>
<evidence type="ECO:0000313" key="2">
    <source>
        <dbReference type="EMBL" id="CCA72887.1"/>
    </source>
</evidence>
<gene>
    <name evidence="2" type="ORF">PIIN_06824</name>
</gene>
<proteinExistence type="predicted"/>
<feature type="region of interest" description="Disordered" evidence="1">
    <location>
        <begin position="1"/>
        <end position="46"/>
    </location>
</feature>
<keyword evidence="3" id="KW-1185">Reference proteome</keyword>
<sequence length="669" mass="74735">MSQEESEGYDNDPGPLPRAPQRHIDYGASPNDASYSPWSSYSASPSLMGATSQKSTPFYTPLGSVNASPYVQASPWSNYSASPAFMVTTSQQASPEYMPLGSVGASPYTNWSASPGMMITTSQQASPAVPFNYRLEALPRNPATFATSHLGLHTGPSSANPLSPRPVSKPLPGLTVLDESPVLSLHENGVEGFNLLDTNYLVPDRQIGHLFNVFLNGSSHVNNLPQSILQRIFDFYAENLRRDTSRSPFATPETLLQVCRHWKCTAECYESIWAKVYITLVNAHDVNKWMARIRRYCVRARFLTDISIQGQQYIVSPKSKCGFDDNHHFNGGVLAYLGGVALLMTELNGVVSRCRYRSFRLSMPPNFVTFMSHLNGNARALANSLLNTIFNLDLRFLESLELEHVGWTRSTRPTFNYSQIPPIFQTRSNSLKTILLSDCFLPRLPDLGKAHEVHLEDCFQWDFQQEEWVPVGQLKHSNDIIEAEMWADLQTLTIGPLTTRIIPLCLPSLHTLELITRWDDGSTALSAISNLSLESLHRLVILDLSFPYAQLREPTNILKDAIAALFANAKKIQVIEAPSTVLFAILWFLFEQSSSSLPFINKPTYLTLFQLQSEPKADYGHDKNMYPFSTGGRKRVCTLQISLTGNESAEQLNYIAIQHFGHSLGSRQN</sequence>
<feature type="compositionally biased region" description="Low complexity" evidence="1">
    <location>
        <begin position="33"/>
        <end position="46"/>
    </location>
</feature>
<reference evidence="2 3" key="1">
    <citation type="journal article" date="2011" name="PLoS Pathog.">
        <title>Endophytic Life Strategies Decoded by Genome and Transcriptome Analyses of the Mutualistic Root Symbiont Piriformospora indica.</title>
        <authorList>
            <person name="Zuccaro A."/>
            <person name="Lahrmann U."/>
            <person name="Guldener U."/>
            <person name="Langen G."/>
            <person name="Pfiffi S."/>
            <person name="Biedenkopf D."/>
            <person name="Wong P."/>
            <person name="Samans B."/>
            <person name="Grimm C."/>
            <person name="Basiewicz M."/>
            <person name="Murat C."/>
            <person name="Martin F."/>
            <person name="Kogel K.H."/>
        </authorList>
    </citation>
    <scope>NUCLEOTIDE SEQUENCE [LARGE SCALE GENOMIC DNA]</scope>
    <source>
        <strain evidence="2 3">DSM 11827</strain>
    </source>
</reference>
<evidence type="ECO:0008006" key="4">
    <source>
        <dbReference type="Google" id="ProtNLM"/>
    </source>
</evidence>
<accession>G4TNK0</accession>
<dbReference type="AlphaFoldDB" id="G4TNK0"/>
<dbReference type="InParanoid" id="G4TNK0"/>
<dbReference type="EMBL" id="CAFZ01000189">
    <property type="protein sequence ID" value="CCA72887.1"/>
    <property type="molecule type" value="Genomic_DNA"/>
</dbReference>
<dbReference type="Proteomes" id="UP000007148">
    <property type="component" value="Unassembled WGS sequence"/>
</dbReference>